<sequence>MHTPILVVGATGDLGSRIVTALLRRGASVRAVVRVTTDAAKVDALTRRGVDVRRVDLTDVAGLTRACAGVACVVSVLAGLREVIVDAQAHLLAAAVAAGVPRFIPSDFASDYTQQQPGENRNFDLRREFQLLLDKAPIAATSILNGAFGEILTYGIPLLDFKQQQVGYWEDADWKIDFTTMDDTAAYTAAAALDATTPRFLRIASFQHSPRELVAVAEAAGHGAFALVPLGSCADLSARIAQVRAANPAGEHQLYADWQQLQYMRSMFAVQNTSLDNHRYPELTWTSAEDLLRQNQPAAEQPGLLGPYSDEELVKRLPGFANHYATVNGVRLHYVAGGRGRPLVCLPGWPQTWYSFHPVAQELARHYHVILVDIRGMGSSDKPTTGYDKKTMARDIYELVQQLELGPVSLLGHDIGGMVASSFAYNYPAATDRLIVLDGTHPTEGMRYMPMLPAPGALAGKMDGQQPYIWWMAFNQIKELPEKLLAGRFHVLLDYLFAYVMLDESRMTAFDRAVYAAVYNQPENIRAANAWYQALGQDMADHQSYAQLSLPVLGIASYVAHGTLQQSVPAMTTNGRVITLADSGHYLFEEKPAQVLEEVLAFLQEHQPPAAPVVA</sequence>
<proteinExistence type="predicted"/>
<keyword evidence="2" id="KW-0560">Oxidoreductase</keyword>
<dbReference type="InterPro" id="IPR029058">
    <property type="entry name" value="AB_hydrolase_fold"/>
</dbReference>
<keyword evidence="1" id="KW-0521">NADP</keyword>
<gene>
    <name evidence="5" type="ORF">Hsw_3286</name>
</gene>
<dbReference type="RefSeq" id="WP_081768473.1">
    <property type="nucleotide sequence ID" value="NZ_CP007145.1"/>
</dbReference>
<dbReference type="PANTHER" id="PTHR47706">
    <property type="entry name" value="NMRA-LIKE FAMILY PROTEIN"/>
    <property type="match status" value="1"/>
</dbReference>
<dbReference type="STRING" id="1227739.Hsw_3286"/>
<evidence type="ECO:0008006" key="7">
    <source>
        <dbReference type="Google" id="ProtNLM"/>
    </source>
</evidence>
<name>W8F8D2_9BACT</name>
<dbReference type="InterPro" id="IPR000073">
    <property type="entry name" value="AB_hydrolase_1"/>
</dbReference>
<accession>W8F8D2</accession>
<evidence type="ECO:0000259" key="3">
    <source>
        <dbReference type="Pfam" id="PF00561"/>
    </source>
</evidence>
<feature type="domain" description="AB hydrolase-1" evidence="3">
    <location>
        <begin position="342"/>
        <end position="592"/>
    </location>
</feature>
<dbReference type="GO" id="GO:0016491">
    <property type="term" value="F:oxidoreductase activity"/>
    <property type="evidence" value="ECO:0007669"/>
    <property type="project" value="UniProtKB-KW"/>
</dbReference>
<dbReference type="Gene3D" id="3.90.25.10">
    <property type="entry name" value="UDP-galactose 4-epimerase, domain 1"/>
    <property type="match status" value="1"/>
</dbReference>
<dbReference type="eggNOG" id="COG0702">
    <property type="taxonomic scope" value="Bacteria"/>
</dbReference>
<dbReference type="PATRIC" id="fig|1227739.3.peg.3451"/>
<dbReference type="InterPro" id="IPR051609">
    <property type="entry name" value="NmrA/Isoflavone_reductase-like"/>
</dbReference>
<evidence type="ECO:0000256" key="1">
    <source>
        <dbReference type="ARBA" id="ARBA00022857"/>
    </source>
</evidence>
<dbReference type="KEGG" id="hsw:Hsw_3286"/>
<protein>
    <recommendedName>
        <fullName evidence="7">AB hydrolase-1 domain-containing protein</fullName>
    </recommendedName>
</protein>
<dbReference type="Proteomes" id="UP000019423">
    <property type="component" value="Chromosome"/>
</dbReference>
<dbReference type="InterPro" id="IPR008030">
    <property type="entry name" value="NmrA-like"/>
</dbReference>
<evidence type="ECO:0000259" key="4">
    <source>
        <dbReference type="Pfam" id="PF05368"/>
    </source>
</evidence>
<dbReference type="Pfam" id="PF00561">
    <property type="entry name" value="Abhydrolase_1"/>
    <property type="match status" value="1"/>
</dbReference>
<organism evidence="5 6">
    <name type="scientific">Hymenobacter swuensis DY53</name>
    <dbReference type="NCBI Taxonomy" id="1227739"/>
    <lineage>
        <taxon>Bacteria</taxon>
        <taxon>Pseudomonadati</taxon>
        <taxon>Bacteroidota</taxon>
        <taxon>Cytophagia</taxon>
        <taxon>Cytophagales</taxon>
        <taxon>Hymenobacteraceae</taxon>
        <taxon>Hymenobacter</taxon>
    </lineage>
</organism>
<dbReference type="PRINTS" id="PR00111">
    <property type="entry name" value="ABHYDROLASE"/>
</dbReference>
<dbReference type="InterPro" id="IPR036291">
    <property type="entry name" value="NAD(P)-bd_dom_sf"/>
</dbReference>
<evidence type="ECO:0000313" key="5">
    <source>
        <dbReference type="EMBL" id="AHJ98881.1"/>
    </source>
</evidence>
<keyword evidence="6" id="KW-1185">Reference proteome</keyword>
<dbReference type="HOGENOM" id="CLU_443969_0_0_10"/>
<dbReference type="SUPFAM" id="SSF51735">
    <property type="entry name" value="NAD(P)-binding Rossmann-fold domains"/>
    <property type="match status" value="1"/>
</dbReference>
<dbReference type="EMBL" id="CP007145">
    <property type="protein sequence ID" value="AHJ98881.1"/>
    <property type="molecule type" value="Genomic_DNA"/>
</dbReference>
<dbReference type="PRINTS" id="PR00412">
    <property type="entry name" value="EPOXHYDRLASE"/>
</dbReference>
<feature type="domain" description="NmrA-like" evidence="4">
    <location>
        <begin position="4"/>
        <end position="204"/>
    </location>
</feature>
<dbReference type="InterPro" id="IPR000639">
    <property type="entry name" value="Epox_hydrolase-like"/>
</dbReference>
<reference evidence="5 6" key="1">
    <citation type="submission" date="2014-01" db="EMBL/GenBank/DDBJ databases">
        <title>Complete genome sequence of ionizing-radiation resistance bacterium Hymenobacter swuensis DY53.</title>
        <authorList>
            <person name="Jung J.-H."/>
            <person name="Jeong S.-W."/>
            <person name="Joe M.-H."/>
            <person name="Cho y.-j."/>
            <person name="Kim M.-K."/>
            <person name="Lim S.-Y."/>
        </authorList>
    </citation>
    <scope>NUCLEOTIDE SEQUENCE [LARGE SCALE GENOMIC DNA]</scope>
    <source>
        <strain evidence="5 6">DY53</strain>
    </source>
</reference>
<dbReference type="Gene3D" id="3.40.50.720">
    <property type="entry name" value="NAD(P)-binding Rossmann-like Domain"/>
    <property type="match status" value="1"/>
</dbReference>
<dbReference type="AlphaFoldDB" id="W8F8D2"/>
<dbReference type="Pfam" id="PF05368">
    <property type="entry name" value="NmrA"/>
    <property type="match status" value="1"/>
</dbReference>
<evidence type="ECO:0000313" key="6">
    <source>
        <dbReference type="Proteomes" id="UP000019423"/>
    </source>
</evidence>
<dbReference type="eggNOG" id="COG0596">
    <property type="taxonomic scope" value="Bacteria"/>
</dbReference>
<evidence type="ECO:0000256" key="2">
    <source>
        <dbReference type="ARBA" id="ARBA00023002"/>
    </source>
</evidence>
<dbReference type="SUPFAM" id="SSF53474">
    <property type="entry name" value="alpha/beta-Hydrolases"/>
    <property type="match status" value="1"/>
</dbReference>
<dbReference type="Gene3D" id="3.40.50.1820">
    <property type="entry name" value="alpha/beta hydrolase"/>
    <property type="match status" value="1"/>
</dbReference>
<dbReference type="PANTHER" id="PTHR47706:SF1">
    <property type="entry name" value="CIPA-LIKE, PUTATIVE (AFU_ORTHOLOGUE AFUA_1G12460)-RELATED"/>
    <property type="match status" value="1"/>
</dbReference>